<dbReference type="PIRSF" id="PIRSF016578">
    <property type="entry name" value="HsaA"/>
    <property type="match status" value="1"/>
</dbReference>
<evidence type="ECO:0000256" key="1">
    <source>
        <dbReference type="ARBA" id="ARBA00001974"/>
    </source>
</evidence>
<comment type="cofactor">
    <cofactor evidence="1 5">
        <name>FAD</name>
        <dbReference type="ChEBI" id="CHEBI:57692"/>
    </cofactor>
</comment>
<evidence type="ECO:0000256" key="4">
    <source>
        <dbReference type="ARBA" id="ARBA00022827"/>
    </source>
</evidence>
<dbReference type="OrthoDB" id="9785203at2"/>
<proteinExistence type="inferred from homology"/>
<dbReference type="SUPFAM" id="SSF47203">
    <property type="entry name" value="Acyl-CoA dehydrogenase C-terminal domain-like"/>
    <property type="match status" value="1"/>
</dbReference>
<dbReference type="Pfam" id="PF02770">
    <property type="entry name" value="Acyl-CoA_dh_M"/>
    <property type="match status" value="1"/>
</dbReference>
<dbReference type="InterPro" id="IPR006091">
    <property type="entry name" value="Acyl-CoA_Oxase/DH_mid-dom"/>
</dbReference>
<evidence type="ECO:0000313" key="10">
    <source>
        <dbReference type="Proteomes" id="UP000321606"/>
    </source>
</evidence>
<dbReference type="AlphaFoldDB" id="A0A510J9B7"/>
<evidence type="ECO:0000256" key="3">
    <source>
        <dbReference type="ARBA" id="ARBA00022630"/>
    </source>
</evidence>
<dbReference type="Pfam" id="PF02771">
    <property type="entry name" value="Acyl-CoA_dh_N"/>
    <property type="match status" value="1"/>
</dbReference>
<dbReference type="InterPro" id="IPR009100">
    <property type="entry name" value="AcylCoA_DH/oxidase_NM_dom_sf"/>
</dbReference>
<dbReference type="SUPFAM" id="SSF56645">
    <property type="entry name" value="Acyl-CoA dehydrogenase NM domain-like"/>
    <property type="match status" value="1"/>
</dbReference>
<dbReference type="InterPro" id="IPR036250">
    <property type="entry name" value="AcylCo_DH-like_C"/>
</dbReference>
<dbReference type="EMBL" id="AP019822">
    <property type="protein sequence ID" value="BBM35892.1"/>
    <property type="molecule type" value="Genomic_DNA"/>
</dbReference>
<accession>A0A510J9B7</accession>
<dbReference type="InterPro" id="IPR046373">
    <property type="entry name" value="Acyl-CoA_Oxase/DH_mid-dom_sf"/>
</dbReference>
<organism evidence="9 10">
    <name type="scientific">Pseudoleptotrichia goodfellowii</name>
    <dbReference type="NCBI Taxonomy" id="157692"/>
    <lineage>
        <taxon>Bacteria</taxon>
        <taxon>Fusobacteriati</taxon>
        <taxon>Fusobacteriota</taxon>
        <taxon>Fusobacteriia</taxon>
        <taxon>Fusobacteriales</taxon>
        <taxon>Leptotrichiaceae</taxon>
        <taxon>Pseudoleptotrichia</taxon>
    </lineage>
</organism>
<dbReference type="Gene3D" id="2.40.110.10">
    <property type="entry name" value="Butyryl-CoA Dehydrogenase, subunit A, domain 2"/>
    <property type="match status" value="1"/>
</dbReference>
<dbReference type="InterPro" id="IPR013786">
    <property type="entry name" value="AcylCoA_DH/ox_N"/>
</dbReference>
<feature type="domain" description="Acyl-CoA dehydrogenase/oxidase C-terminal" evidence="6">
    <location>
        <begin position="238"/>
        <end position="371"/>
    </location>
</feature>
<dbReference type="Gene3D" id="1.20.140.10">
    <property type="entry name" value="Butyryl-CoA Dehydrogenase, subunit A, domain 3"/>
    <property type="match status" value="1"/>
</dbReference>
<evidence type="ECO:0000259" key="6">
    <source>
        <dbReference type="Pfam" id="PF00441"/>
    </source>
</evidence>
<dbReference type="KEGG" id="lgo:JCM16774_0822"/>
<dbReference type="PANTHER" id="PTHR43884">
    <property type="entry name" value="ACYL-COA DEHYDROGENASE"/>
    <property type="match status" value="1"/>
</dbReference>
<comment type="similarity">
    <text evidence="2 5">Belongs to the acyl-CoA dehydrogenase family.</text>
</comment>
<evidence type="ECO:0000259" key="8">
    <source>
        <dbReference type="Pfam" id="PF02771"/>
    </source>
</evidence>
<dbReference type="GO" id="GO:0050660">
    <property type="term" value="F:flavin adenine dinucleotide binding"/>
    <property type="evidence" value="ECO:0007669"/>
    <property type="project" value="InterPro"/>
</dbReference>
<dbReference type="Proteomes" id="UP000321606">
    <property type="component" value="Chromosome"/>
</dbReference>
<dbReference type="STRING" id="714315.GCA_000516535_00813"/>
<keyword evidence="3 5" id="KW-0285">Flavoprotein</keyword>
<gene>
    <name evidence="9" type="ORF">JCM16774_0822</name>
</gene>
<name>A0A510J9B7_9FUSO</name>
<protein>
    <submittedName>
        <fullName evidence="9">Acyl-CoA dehydrogenase, N-terminal domain protein</fullName>
    </submittedName>
</protein>
<dbReference type="InterPro" id="IPR037069">
    <property type="entry name" value="AcylCoA_DH/ox_N_sf"/>
</dbReference>
<dbReference type="GO" id="GO:0003995">
    <property type="term" value="F:acyl-CoA dehydrogenase activity"/>
    <property type="evidence" value="ECO:0007669"/>
    <property type="project" value="TreeGrafter"/>
</dbReference>
<evidence type="ECO:0000256" key="5">
    <source>
        <dbReference type="RuleBase" id="RU362125"/>
    </source>
</evidence>
<dbReference type="Pfam" id="PF00441">
    <property type="entry name" value="Acyl-CoA_dh_1"/>
    <property type="match status" value="1"/>
</dbReference>
<keyword evidence="5" id="KW-0560">Oxidoreductase</keyword>
<evidence type="ECO:0000259" key="7">
    <source>
        <dbReference type="Pfam" id="PF02770"/>
    </source>
</evidence>
<evidence type="ECO:0000313" key="9">
    <source>
        <dbReference type="EMBL" id="BBM35892.1"/>
    </source>
</evidence>
<evidence type="ECO:0000256" key="2">
    <source>
        <dbReference type="ARBA" id="ARBA00009347"/>
    </source>
</evidence>
<feature type="domain" description="Acyl-CoA oxidase/dehydrogenase middle" evidence="7">
    <location>
        <begin position="116"/>
        <end position="205"/>
    </location>
</feature>
<dbReference type="RefSeq" id="WP_026737340.1">
    <property type="nucleotide sequence ID" value="NZ_AP019822.1"/>
</dbReference>
<keyword evidence="4 5" id="KW-0274">FAD</keyword>
<reference evidence="9 10" key="1">
    <citation type="submission" date="2019-07" db="EMBL/GenBank/DDBJ databases">
        <title>Complete Genome Sequence of Leptotrichia goodfellowii Strain JCM 16774.</title>
        <authorList>
            <person name="Watanabe S."/>
            <person name="Cui L."/>
        </authorList>
    </citation>
    <scope>NUCLEOTIDE SEQUENCE [LARGE SCALE GENOMIC DNA]</scope>
    <source>
        <strain evidence="9 10">JCM16774</strain>
    </source>
</reference>
<sequence length="377" mass="41952">MKDYYKWAKEFADKNIAPYAEEIDRTGKFPEEIFKKISQEGFFKIVIPEELGGEGQGIYAHAKVTQAFAEACATAGLCYTMHNVALKFTLTFGREEIKQQVVKDIIENNKFMTLARSEFGTGVHVFNSQLEVENHDDYSVITGAKSMITSANYASYYLISVPADEKRGPVNWLIPYGAEGLSFKESDWNGLGMRGNNSCPMFMEKMKLDNKYAIYIDRQKANQKYPVNIDVIFFMAGLASVYAGLSKTIYEAAKEHALNRKYPGDKSLADIETVQLHLGQLYSNAFAGESMIDAATRAIENEEKDGFEKIMSARVVSSLNCVDSATLGMRIGGGQAYNNKGPLARLLRDAFAAPVMFPSVDVLRNWIAKVITGKSLV</sequence>
<dbReference type="InterPro" id="IPR009075">
    <property type="entry name" value="AcylCo_DH/oxidase_C"/>
</dbReference>
<dbReference type="PANTHER" id="PTHR43884:SF12">
    <property type="entry name" value="ISOVALERYL-COA DEHYDROGENASE, MITOCHONDRIAL-RELATED"/>
    <property type="match status" value="1"/>
</dbReference>
<dbReference type="Gene3D" id="1.10.540.10">
    <property type="entry name" value="Acyl-CoA dehydrogenase/oxidase, N-terminal domain"/>
    <property type="match status" value="1"/>
</dbReference>
<feature type="domain" description="Acyl-CoA dehydrogenase/oxidase N-terminal" evidence="8">
    <location>
        <begin position="6"/>
        <end position="107"/>
    </location>
</feature>